<reference evidence="2" key="1">
    <citation type="journal article" date="2019" name="Int. J. Syst. Evol. Microbiol.">
        <title>The Global Catalogue of Microorganisms (GCM) 10K type strain sequencing project: providing services to taxonomists for standard genome sequencing and annotation.</title>
        <authorList>
            <consortium name="The Broad Institute Genomics Platform"/>
            <consortium name="The Broad Institute Genome Sequencing Center for Infectious Disease"/>
            <person name="Wu L."/>
            <person name="Ma J."/>
        </authorList>
    </citation>
    <scope>NUCLEOTIDE SEQUENCE [LARGE SCALE GENOMIC DNA]</scope>
    <source>
        <strain evidence="2">S1</strain>
    </source>
</reference>
<name>A0ABW4C9F2_9BACL</name>
<protein>
    <recommendedName>
        <fullName evidence="3">PH domain-containing protein</fullName>
    </recommendedName>
</protein>
<organism evidence="1 2">
    <name type="scientific">Kroppenstedtia sanguinis</name>
    <dbReference type="NCBI Taxonomy" id="1380684"/>
    <lineage>
        <taxon>Bacteria</taxon>
        <taxon>Bacillati</taxon>
        <taxon>Bacillota</taxon>
        <taxon>Bacilli</taxon>
        <taxon>Bacillales</taxon>
        <taxon>Thermoactinomycetaceae</taxon>
        <taxon>Kroppenstedtia</taxon>
    </lineage>
</organism>
<evidence type="ECO:0000313" key="1">
    <source>
        <dbReference type="EMBL" id="MFD1427379.1"/>
    </source>
</evidence>
<sequence>MPYSDFIRVNRMEGELLLSQKRHRLGCTLTTRELIFQKPHTSYQVMLSETLGILPFQLNQTGSTLPWDETGVTPFTHRFYRISASRIFIINRNGRFERGATDLLIPLSDRFIRHIQQYTDLVSIPIS</sequence>
<evidence type="ECO:0008006" key="3">
    <source>
        <dbReference type="Google" id="ProtNLM"/>
    </source>
</evidence>
<proteinExistence type="predicted"/>
<keyword evidence="2" id="KW-1185">Reference proteome</keyword>
<evidence type="ECO:0000313" key="2">
    <source>
        <dbReference type="Proteomes" id="UP001597282"/>
    </source>
</evidence>
<accession>A0ABW4C9F2</accession>
<dbReference type="EMBL" id="JBHTNU010000009">
    <property type="protein sequence ID" value="MFD1427379.1"/>
    <property type="molecule type" value="Genomic_DNA"/>
</dbReference>
<comment type="caution">
    <text evidence="1">The sequence shown here is derived from an EMBL/GenBank/DDBJ whole genome shotgun (WGS) entry which is preliminary data.</text>
</comment>
<gene>
    <name evidence="1" type="ORF">ACFQ4Y_10625</name>
</gene>
<dbReference type="Proteomes" id="UP001597282">
    <property type="component" value="Unassembled WGS sequence"/>
</dbReference>
<dbReference type="RefSeq" id="WP_380165351.1">
    <property type="nucleotide sequence ID" value="NZ_JBHTNU010000009.1"/>
</dbReference>